<dbReference type="Proteomes" id="UP000183832">
    <property type="component" value="Unassembled WGS sequence"/>
</dbReference>
<dbReference type="EMBL" id="CVRI01000067">
    <property type="protein sequence ID" value="CRL06615.1"/>
    <property type="molecule type" value="Genomic_DNA"/>
</dbReference>
<keyword evidence="1" id="KW-0472">Membrane</keyword>
<keyword evidence="1" id="KW-1133">Transmembrane helix</keyword>
<feature type="transmembrane region" description="Helical" evidence="1">
    <location>
        <begin position="12"/>
        <end position="31"/>
    </location>
</feature>
<accession>A0A1J1J2N2</accession>
<sequence length="61" mass="6863">MQFAYCTLLQVVIAYNLHSVAILYACMSRLFSYNPTRSERKEKKTCLVSSPISNIKTSATA</sequence>
<keyword evidence="1" id="KW-0812">Transmembrane</keyword>
<protein>
    <submittedName>
        <fullName evidence="2">CLUMA_CG019803, isoform A</fullName>
    </submittedName>
</protein>
<proteinExistence type="predicted"/>
<name>A0A1J1J2N2_9DIPT</name>
<evidence type="ECO:0000256" key="1">
    <source>
        <dbReference type="SAM" id="Phobius"/>
    </source>
</evidence>
<dbReference type="AlphaFoldDB" id="A0A1J1J2N2"/>
<gene>
    <name evidence="2" type="ORF">CLUMA_CG019803</name>
</gene>
<evidence type="ECO:0000313" key="2">
    <source>
        <dbReference type="EMBL" id="CRL06615.1"/>
    </source>
</evidence>
<reference evidence="2 3" key="1">
    <citation type="submission" date="2015-04" db="EMBL/GenBank/DDBJ databases">
        <authorList>
            <person name="Syromyatnikov M.Y."/>
            <person name="Popov V.N."/>
        </authorList>
    </citation>
    <scope>NUCLEOTIDE SEQUENCE [LARGE SCALE GENOMIC DNA]</scope>
</reference>
<keyword evidence="3" id="KW-1185">Reference proteome</keyword>
<organism evidence="2 3">
    <name type="scientific">Clunio marinus</name>
    <dbReference type="NCBI Taxonomy" id="568069"/>
    <lineage>
        <taxon>Eukaryota</taxon>
        <taxon>Metazoa</taxon>
        <taxon>Ecdysozoa</taxon>
        <taxon>Arthropoda</taxon>
        <taxon>Hexapoda</taxon>
        <taxon>Insecta</taxon>
        <taxon>Pterygota</taxon>
        <taxon>Neoptera</taxon>
        <taxon>Endopterygota</taxon>
        <taxon>Diptera</taxon>
        <taxon>Nematocera</taxon>
        <taxon>Chironomoidea</taxon>
        <taxon>Chironomidae</taxon>
        <taxon>Clunio</taxon>
    </lineage>
</organism>
<evidence type="ECO:0000313" key="3">
    <source>
        <dbReference type="Proteomes" id="UP000183832"/>
    </source>
</evidence>